<dbReference type="SMART" id="SM00969">
    <property type="entry name" value="SOCS_box"/>
    <property type="match status" value="1"/>
</dbReference>
<evidence type="ECO:0000313" key="2">
    <source>
        <dbReference type="EMBL" id="KAK7491612.1"/>
    </source>
</evidence>
<accession>A0ABD0KWL0</accession>
<gene>
    <name evidence="2" type="ORF">BaRGS_00017065</name>
</gene>
<dbReference type="AlphaFoldDB" id="A0ABD0KWL0"/>
<dbReference type="SUPFAM" id="SSF158235">
    <property type="entry name" value="SOCS box-like"/>
    <property type="match status" value="1"/>
</dbReference>
<evidence type="ECO:0000313" key="3">
    <source>
        <dbReference type="Proteomes" id="UP001519460"/>
    </source>
</evidence>
<organism evidence="2 3">
    <name type="scientific">Batillaria attramentaria</name>
    <dbReference type="NCBI Taxonomy" id="370345"/>
    <lineage>
        <taxon>Eukaryota</taxon>
        <taxon>Metazoa</taxon>
        <taxon>Spiralia</taxon>
        <taxon>Lophotrochozoa</taxon>
        <taxon>Mollusca</taxon>
        <taxon>Gastropoda</taxon>
        <taxon>Caenogastropoda</taxon>
        <taxon>Sorbeoconcha</taxon>
        <taxon>Cerithioidea</taxon>
        <taxon>Batillariidae</taxon>
        <taxon>Batillaria</taxon>
    </lineage>
</organism>
<keyword evidence="3" id="KW-1185">Reference proteome</keyword>
<sequence length="646" mass="73581">MSGEIADTAMDSECGNYSAKLLEASQKQDWETVMELDKKGNREDKMSVLQDLVMSHEWNIIDKLMEMKVFNDADDYQHIADGAVKSRQWQCLFKLLVHESINCNIKTIFENLSVDEKEDFLKELLKLSYVAKWSSNRVISRLLDTVLFCCIYSGPTHFDLAKSVIVKVCSPDSAAYFYGECNQYEHKTLHVSFLCNHAKVINKGLEGFMSALLSDERAVCVYFGFLMAAKLKKWDLVRKLVYKYYESEVLCETDTFGVIRDLVWLNGESLKSAACLMHSMMRASTLKRECQSSSFWRNWEAVRDVLESNLLLHDTFGNQTQAHMFSHLVEVCKNCCLYGVGAIVAVWLQQKDVLLAFLKKDIDSHSAQVILMELMKADLWCLTLKFLKHHKEHSNFVLETAAARMEDSQGARIAVRQLIGTCQDTLLLMYVLSKIIDCSDVSLYQQFLAQDLVTPEQMCLLDPHTSPLFEATFVEIVRMYAHYSSAVQRLLSVPKHVHSRTDNAYAILKMSIEMGLSTRLKSTIQLEPYVRSLQCVTQTLWSAAEVSMLDVLQLLYESGATDDAVLIRCCLSVEVLSLGKSVSDVWKYLRHVTTSPRSLKGLCRLVVSHCLGCRADRKVRALALGLPLPLTRYVLFYDILYQDSVQ</sequence>
<dbReference type="InterPro" id="IPR036036">
    <property type="entry name" value="SOCS_box-like_dom_sf"/>
</dbReference>
<dbReference type="EMBL" id="JACVVK020000112">
    <property type="protein sequence ID" value="KAK7491612.1"/>
    <property type="molecule type" value="Genomic_DNA"/>
</dbReference>
<reference evidence="2 3" key="1">
    <citation type="journal article" date="2023" name="Sci. Data">
        <title>Genome assembly of the Korean intertidal mud-creeper Batillaria attramentaria.</title>
        <authorList>
            <person name="Patra A.K."/>
            <person name="Ho P.T."/>
            <person name="Jun S."/>
            <person name="Lee S.J."/>
            <person name="Kim Y."/>
            <person name="Won Y.J."/>
        </authorList>
    </citation>
    <scope>NUCLEOTIDE SEQUENCE [LARGE SCALE GENOMIC DNA]</scope>
    <source>
        <strain evidence="2">Wonlab-2016</strain>
    </source>
</reference>
<dbReference type="InterPro" id="IPR001496">
    <property type="entry name" value="SOCS_box"/>
</dbReference>
<dbReference type="Proteomes" id="UP001519460">
    <property type="component" value="Unassembled WGS sequence"/>
</dbReference>
<name>A0ABD0KWL0_9CAEN</name>
<feature type="domain" description="SOCS box" evidence="1">
    <location>
        <begin position="594"/>
        <end position="640"/>
    </location>
</feature>
<protein>
    <recommendedName>
        <fullName evidence="1">SOCS box domain-containing protein</fullName>
    </recommendedName>
</protein>
<proteinExistence type="predicted"/>
<comment type="caution">
    <text evidence="2">The sequence shown here is derived from an EMBL/GenBank/DDBJ whole genome shotgun (WGS) entry which is preliminary data.</text>
</comment>
<dbReference type="PROSITE" id="PS50225">
    <property type="entry name" value="SOCS"/>
    <property type="match status" value="1"/>
</dbReference>
<evidence type="ECO:0000259" key="1">
    <source>
        <dbReference type="PROSITE" id="PS50225"/>
    </source>
</evidence>